<keyword evidence="1" id="KW-1133">Transmembrane helix</keyword>
<dbReference type="AlphaFoldDB" id="A0A813E9N8"/>
<feature type="non-terminal residue" evidence="2">
    <location>
        <position position="106"/>
    </location>
</feature>
<evidence type="ECO:0000256" key="1">
    <source>
        <dbReference type="SAM" id="Phobius"/>
    </source>
</evidence>
<proteinExistence type="predicted"/>
<protein>
    <submittedName>
        <fullName evidence="2">Uncharacterized protein</fullName>
    </submittedName>
</protein>
<keyword evidence="1" id="KW-0812">Transmembrane</keyword>
<dbReference type="EMBL" id="CAJNNV010008078">
    <property type="protein sequence ID" value="CAE8595733.1"/>
    <property type="molecule type" value="Genomic_DNA"/>
</dbReference>
<dbReference type="Proteomes" id="UP000654075">
    <property type="component" value="Unassembled WGS sequence"/>
</dbReference>
<feature type="transmembrane region" description="Helical" evidence="1">
    <location>
        <begin position="55"/>
        <end position="77"/>
    </location>
</feature>
<reference evidence="2" key="1">
    <citation type="submission" date="2021-02" db="EMBL/GenBank/DDBJ databases">
        <authorList>
            <person name="Dougan E. K."/>
            <person name="Rhodes N."/>
            <person name="Thang M."/>
            <person name="Chan C."/>
        </authorList>
    </citation>
    <scope>NUCLEOTIDE SEQUENCE</scope>
</reference>
<keyword evidence="3" id="KW-1185">Reference proteome</keyword>
<accession>A0A813E9N8</accession>
<comment type="caution">
    <text evidence="2">The sequence shown here is derived from an EMBL/GenBank/DDBJ whole genome shotgun (WGS) entry which is preliminary data.</text>
</comment>
<gene>
    <name evidence="2" type="ORF">PGLA1383_LOCUS14237</name>
</gene>
<evidence type="ECO:0000313" key="3">
    <source>
        <dbReference type="Proteomes" id="UP000654075"/>
    </source>
</evidence>
<keyword evidence="1" id="KW-0472">Membrane</keyword>
<organism evidence="2 3">
    <name type="scientific">Polarella glacialis</name>
    <name type="common">Dinoflagellate</name>
    <dbReference type="NCBI Taxonomy" id="89957"/>
    <lineage>
        <taxon>Eukaryota</taxon>
        <taxon>Sar</taxon>
        <taxon>Alveolata</taxon>
        <taxon>Dinophyceae</taxon>
        <taxon>Suessiales</taxon>
        <taxon>Suessiaceae</taxon>
        <taxon>Polarella</taxon>
    </lineage>
</organism>
<name>A0A813E9N8_POLGL</name>
<sequence length="106" mass="11802">VEYLEKSLGDSADRHAKEIEEVRKAHRERDGKHEVMVGKIEQLCGKLGRQCCHHLLLLLLLLLFQFVILCFTFYANVPRAHGSYLPVIVGVVVADGAACCMSSGLH</sequence>
<evidence type="ECO:0000313" key="2">
    <source>
        <dbReference type="EMBL" id="CAE8595733.1"/>
    </source>
</evidence>